<accession>A0AAD1XB35</accession>
<evidence type="ECO:0000313" key="1">
    <source>
        <dbReference type="EMBL" id="CAI2369804.1"/>
    </source>
</evidence>
<keyword evidence="2" id="KW-1185">Reference proteome</keyword>
<gene>
    <name evidence="1" type="ORF">ECRASSUSDP1_LOCUS11107</name>
</gene>
<name>A0AAD1XB35_EUPCR</name>
<evidence type="ECO:0000313" key="2">
    <source>
        <dbReference type="Proteomes" id="UP001295684"/>
    </source>
</evidence>
<proteinExistence type="predicted"/>
<comment type="caution">
    <text evidence="1">The sequence shown here is derived from an EMBL/GenBank/DDBJ whole genome shotgun (WGS) entry which is preliminary data.</text>
</comment>
<sequence>MITHPGSTKKSKNTNVRFRFPSIDKRFLPNNNFSKNKEHTHGSIMHHSPKHEESILSKFMNNCSPKGNLSTSSVISSGTPQSGNQNISQSYCDDTKFKDNEVLKIIFSKNYVLEGIKNRYKGFGTRSNKSVPEIDNKRTNVLINSQKCTSKPLKPLRPLRDYVEQSHNRANAISDNSLNLLNKTTETTDEKFKLQKTNHSKFKKKKESLLLKYNRRYEPLQSRDNQGILPRRY</sequence>
<dbReference type="AlphaFoldDB" id="A0AAD1XB35"/>
<reference evidence="1" key="1">
    <citation type="submission" date="2023-07" db="EMBL/GenBank/DDBJ databases">
        <authorList>
            <consortium name="AG Swart"/>
            <person name="Singh M."/>
            <person name="Singh A."/>
            <person name="Seah K."/>
            <person name="Emmerich C."/>
        </authorList>
    </citation>
    <scope>NUCLEOTIDE SEQUENCE</scope>
    <source>
        <strain evidence="1">DP1</strain>
    </source>
</reference>
<organism evidence="1 2">
    <name type="scientific">Euplotes crassus</name>
    <dbReference type="NCBI Taxonomy" id="5936"/>
    <lineage>
        <taxon>Eukaryota</taxon>
        <taxon>Sar</taxon>
        <taxon>Alveolata</taxon>
        <taxon>Ciliophora</taxon>
        <taxon>Intramacronucleata</taxon>
        <taxon>Spirotrichea</taxon>
        <taxon>Hypotrichia</taxon>
        <taxon>Euplotida</taxon>
        <taxon>Euplotidae</taxon>
        <taxon>Moneuplotes</taxon>
    </lineage>
</organism>
<protein>
    <submittedName>
        <fullName evidence="1">Uncharacterized protein</fullName>
    </submittedName>
</protein>
<dbReference type="EMBL" id="CAMPGE010010960">
    <property type="protein sequence ID" value="CAI2369804.1"/>
    <property type="molecule type" value="Genomic_DNA"/>
</dbReference>
<dbReference type="Proteomes" id="UP001295684">
    <property type="component" value="Unassembled WGS sequence"/>
</dbReference>